<proteinExistence type="inferred from homology"/>
<feature type="compositionally biased region" description="Low complexity" evidence="4">
    <location>
        <begin position="9"/>
        <end position="25"/>
    </location>
</feature>
<evidence type="ECO:0000313" key="8">
    <source>
        <dbReference type="EMBL" id="GLI25175.1"/>
    </source>
</evidence>
<keyword evidence="3" id="KW-0378">Hydrolase</keyword>
<feature type="region of interest" description="Disordered" evidence="4">
    <location>
        <begin position="1"/>
        <end position="25"/>
    </location>
</feature>
<comment type="caution">
    <text evidence="8">The sequence shown here is derived from an EMBL/GenBank/DDBJ whole genome shotgun (WGS) entry which is preliminary data.</text>
</comment>
<dbReference type="CDD" id="cd01085">
    <property type="entry name" value="APP"/>
    <property type="match status" value="1"/>
</dbReference>
<evidence type="ECO:0000256" key="4">
    <source>
        <dbReference type="SAM" id="MobiDB-lite"/>
    </source>
</evidence>
<evidence type="ECO:0000259" key="5">
    <source>
        <dbReference type="Pfam" id="PF00557"/>
    </source>
</evidence>
<dbReference type="InterPro" id="IPR029149">
    <property type="entry name" value="Creatin/AminoP/Spt16_N"/>
</dbReference>
<keyword evidence="8" id="KW-0645">Protease</keyword>
<comment type="similarity">
    <text evidence="1">Belongs to the peptidase M24B family.</text>
</comment>
<dbReference type="InterPro" id="IPR050422">
    <property type="entry name" value="X-Pro_aminopeptidase_P"/>
</dbReference>
<evidence type="ECO:0000256" key="3">
    <source>
        <dbReference type="ARBA" id="ARBA00022801"/>
    </source>
</evidence>
<dbReference type="GO" id="GO:0005737">
    <property type="term" value="C:cytoplasm"/>
    <property type="evidence" value="ECO:0007669"/>
    <property type="project" value="UniProtKB-ARBA"/>
</dbReference>
<dbReference type="SUPFAM" id="SSF55920">
    <property type="entry name" value="Creatinase/aminopeptidase"/>
    <property type="match status" value="1"/>
</dbReference>
<dbReference type="PANTHER" id="PTHR43763">
    <property type="entry name" value="XAA-PRO AMINOPEPTIDASE 1"/>
    <property type="match status" value="1"/>
</dbReference>
<dbReference type="InterPro" id="IPR000994">
    <property type="entry name" value="Pept_M24"/>
</dbReference>
<dbReference type="GO" id="GO:0046872">
    <property type="term" value="F:metal ion binding"/>
    <property type="evidence" value="ECO:0007669"/>
    <property type="project" value="UniProtKB-KW"/>
</dbReference>
<dbReference type="InterPro" id="IPR000587">
    <property type="entry name" value="Creatinase_N"/>
</dbReference>
<evidence type="ECO:0000256" key="2">
    <source>
        <dbReference type="ARBA" id="ARBA00022723"/>
    </source>
</evidence>
<evidence type="ECO:0000313" key="9">
    <source>
        <dbReference type="Proteomes" id="UP001144397"/>
    </source>
</evidence>
<evidence type="ECO:0000259" key="6">
    <source>
        <dbReference type="Pfam" id="PF01321"/>
    </source>
</evidence>
<accession>A0A9W6CSY8</accession>
<dbReference type="Gene3D" id="3.90.230.10">
    <property type="entry name" value="Creatinase/methionine aminopeptidase superfamily"/>
    <property type="match status" value="1"/>
</dbReference>
<dbReference type="InterPro" id="IPR036005">
    <property type="entry name" value="Creatinase/aminopeptidase-like"/>
</dbReference>
<dbReference type="PANTHER" id="PTHR43763:SF6">
    <property type="entry name" value="XAA-PRO AMINOPEPTIDASE 1"/>
    <property type="match status" value="1"/>
</dbReference>
<dbReference type="InterPro" id="IPR033740">
    <property type="entry name" value="Pept_M24B"/>
</dbReference>
<feature type="domain" description="Peptidase M24" evidence="5">
    <location>
        <begin position="356"/>
        <end position="568"/>
    </location>
</feature>
<evidence type="ECO:0000259" key="7">
    <source>
        <dbReference type="Pfam" id="PF16188"/>
    </source>
</evidence>
<dbReference type="Pfam" id="PF16189">
    <property type="entry name" value="Creatinase_N_2"/>
    <property type="match status" value="1"/>
</dbReference>
<dbReference type="Pfam" id="PF16188">
    <property type="entry name" value="Peptidase_M24_C"/>
    <property type="match status" value="1"/>
</dbReference>
<dbReference type="GO" id="GO:0070006">
    <property type="term" value="F:metalloaminopeptidase activity"/>
    <property type="evidence" value="ECO:0007669"/>
    <property type="project" value="InterPro"/>
</dbReference>
<sequence>MPGAPPMTSPSSAHSPVHPASHGHPPFKAHFQTFDDLADGAEGPARLAALRAELARLGFDGYVIPRADAHQNEYVPACEERLAYLTGFTGSAGTCVVLPTEAALFVDGRYTLQAPAQVDETAFTVVPLSQTRPDKWIEDHLPRGARLGFDPWRTTIDGRERLVKAVAAAGGILAPLEADPFDPIWPDRPAPPREPVRLLDLSVAGEDTATKLRRVQEKLAEEKLDGVLVSDPHGAAWLFNMRGGDVAHTPLPLAWCIVPREGLPDLFLEALKLSHEVRAALAGHARLHGVGDLDRVLAAFAKGENGNGKGRRIRVDQATAPVRLATLIETSGGIADKGADPISLIKASKNPAEIAGMRAAHVRDGAALVRFLAWFDREAPTGKLTEIDAVEALETFRRATGCLTDISFPTIAGAGENGAIVHYRVTRKTNRAIHPGELFLLDSGAQYPDGTTDITRTLAVGTPTQDMRRHYTLVLKGHLALTRAVFPKGITGAQLDPLARQFLWENGLDFDHGTGHGVGAGLSVHEGPARISQLGHLALAAGMILSNEPGFYRTGAYGIRIENLILVEDRPVEAGERPCFGFSTLTLVPYDRRLIDLRLLTGTERAQVDAYHAEVRATLAPLVDEGSVDWLAGATAPL</sequence>
<dbReference type="SUPFAM" id="SSF53092">
    <property type="entry name" value="Creatinase/prolidase N-terminal domain"/>
    <property type="match status" value="2"/>
</dbReference>
<dbReference type="AlphaFoldDB" id="A0A9W6CSY8"/>
<feature type="domain" description="Peptidase M24 C-terminal" evidence="7">
    <location>
        <begin position="579"/>
        <end position="638"/>
    </location>
</feature>
<evidence type="ECO:0000256" key="1">
    <source>
        <dbReference type="ARBA" id="ARBA00008766"/>
    </source>
</evidence>
<name>A0A9W6CSY8_XANFL</name>
<dbReference type="FunFam" id="3.90.230.10:FF:000009">
    <property type="entry name" value="xaa-Pro aminopeptidase 2"/>
    <property type="match status" value="1"/>
</dbReference>
<dbReference type="InterPro" id="IPR032416">
    <property type="entry name" value="Peptidase_M24_C"/>
</dbReference>
<dbReference type="Pfam" id="PF01321">
    <property type="entry name" value="Creatinase_N"/>
    <property type="match status" value="1"/>
</dbReference>
<keyword evidence="8" id="KW-0031">Aminopeptidase</keyword>
<keyword evidence="2" id="KW-0479">Metal-binding</keyword>
<dbReference type="EMBL" id="BSDO01000012">
    <property type="protein sequence ID" value="GLI25175.1"/>
    <property type="molecule type" value="Genomic_DNA"/>
</dbReference>
<gene>
    <name evidence="8" type="ORF">XFLAVUS301_48490</name>
</gene>
<organism evidence="8 9">
    <name type="scientific">Xanthobacter flavus</name>
    <dbReference type="NCBI Taxonomy" id="281"/>
    <lineage>
        <taxon>Bacteria</taxon>
        <taxon>Pseudomonadati</taxon>
        <taxon>Pseudomonadota</taxon>
        <taxon>Alphaproteobacteria</taxon>
        <taxon>Hyphomicrobiales</taxon>
        <taxon>Xanthobacteraceae</taxon>
        <taxon>Xanthobacter</taxon>
    </lineage>
</organism>
<protein>
    <submittedName>
        <fullName evidence="8">Aminopeptidase</fullName>
    </submittedName>
</protein>
<dbReference type="Pfam" id="PF00557">
    <property type="entry name" value="Peptidase_M24"/>
    <property type="match status" value="1"/>
</dbReference>
<dbReference type="Proteomes" id="UP001144397">
    <property type="component" value="Unassembled WGS sequence"/>
</dbReference>
<reference evidence="8" key="1">
    <citation type="submission" date="2022-12" db="EMBL/GenBank/DDBJ databases">
        <title>Reference genome sequencing for broad-spectrum identification of bacterial and archaeal isolates by mass spectrometry.</title>
        <authorList>
            <person name="Sekiguchi Y."/>
            <person name="Tourlousse D.M."/>
        </authorList>
    </citation>
    <scope>NUCLEOTIDE SEQUENCE</scope>
    <source>
        <strain evidence="8">301</strain>
    </source>
</reference>
<dbReference type="Gene3D" id="3.40.350.10">
    <property type="entry name" value="Creatinase/prolidase N-terminal domain"/>
    <property type="match status" value="2"/>
</dbReference>
<feature type="domain" description="Creatinase N-terminal" evidence="6">
    <location>
        <begin position="46"/>
        <end position="167"/>
    </location>
</feature>